<dbReference type="EMBL" id="JAXAFO010000086">
    <property type="protein sequence ID" value="MDX6851577.1"/>
    <property type="molecule type" value="Genomic_DNA"/>
</dbReference>
<comment type="caution">
    <text evidence="1">The sequence shown here is derived from an EMBL/GenBank/DDBJ whole genome shotgun (WGS) entry which is preliminary data.</text>
</comment>
<evidence type="ECO:0000313" key="2">
    <source>
        <dbReference type="Proteomes" id="UP001273505"/>
    </source>
</evidence>
<keyword evidence="2" id="KW-1185">Reference proteome</keyword>
<organism evidence="1 2">
    <name type="scientific">Gilvimarinus gilvus</name>
    <dbReference type="NCBI Taxonomy" id="3058038"/>
    <lineage>
        <taxon>Bacteria</taxon>
        <taxon>Pseudomonadati</taxon>
        <taxon>Pseudomonadota</taxon>
        <taxon>Gammaproteobacteria</taxon>
        <taxon>Cellvibrionales</taxon>
        <taxon>Cellvibrionaceae</taxon>
        <taxon>Gilvimarinus</taxon>
    </lineage>
</organism>
<reference evidence="1 2" key="1">
    <citation type="submission" date="2023-11" db="EMBL/GenBank/DDBJ databases">
        <title>Gilvimarinus fulvus sp. nov., isolated from the surface of Kelp.</title>
        <authorList>
            <person name="Sun Y.Y."/>
            <person name="Gong Y."/>
            <person name="Du Z.J."/>
        </authorList>
    </citation>
    <scope>NUCLEOTIDE SEQUENCE [LARGE SCALE GENOMIC DNA]</scope>
    <source>
        <strain evidence="1 2">SDUM040013</strain>
    </source>
</reference>
<protein>
    <submittedName>
        <fullName evidence="1">Uncharacterized protein</fullName>
    </submittedName>
</protein>
<sequence length="174" mass="19108">MDLIRSKFKYIVLVAFLAFIFNSSVLSILGVRSSEVMYDYDVVVAMCLPESEICPYSGEIQVANTGNLVANNLEFQVASMPSSIKVSFRILDLVASSPREKNPIISVLDDGQGFTVNGLVPGAMVIAEYGSQFSYEEREMIRNISVSGSGDSALVYGDPHGTIFGRFFSSLMFW</sequence>
<accession>A0ABU4S326</accession>
<dbReference type="RefSeq" id="WP_302720510.1">
    <property type="nucleotide sequence ID" value="NZ_JAULRU010000067.1"/>
</dbReference>
<proteinExistence type="predicted"/>
<evidence type="ECO:0000313" key="1">
    <source>
        <dbReference type="EMBL" id="MDX6851577.1"/>
    </source>
</evidence>
<gene>
    <name evidence="1" type="ORF">SCD92_19600</name>
</gene>
<dbReference type="Proteomes" id="UP001273505">
    <property type="component" value="Unassembled WGS sequence"/>
</dbReference>
<name>A0ABU4S326_9GAMM</name>